<sequence>MAYFAGLSLPMPSLGGNGHFKTESAVFGTAHTRKRLSSMKKGIKNAFKKTFRLKTKGQAKVPQVVSGLLSSTHQVPHTGNSGIKSSIAAEPQCSLVAEGDAPDVEAGRNIADSLSIVGLNDSIYEVDMSEFSYLSDEISDQGEAIPQSASTTSLCQLILGEKADGPQTEANQDSIAVENGNAEADDILDIVNLYLADADEIDIEAFLAATAEAIAERVRERARAQIILDRAKTLVQLTSAEETKTSASHAEGNVGRSTFTSTNAGATADTTCIIAAPTPVYPPGFHNRNWMVDLDEEDSESSDDSVITCIHDGLTPATTFGDISWPSLAFHLADGIDTSPRLLDGENEKRSSDALASQCRTAAAMNGWDVPTAISKVIWGPDEDGELTALFGVVADGAAYTMKEICDAQRRRADAL</sequence>
<evidence type="ECO:0000313" key="1">
    <source>
        <dbReference type="EMBL" id="KAK0719278.1"/>
    </source>
</evidence>
<evidence type="ECO:0000313" key="2">
    <source>
        <dbReference type="Proteomes" id="UP001172102"/>
    </source>
</evidence>
<dbReference type="AlphaFoldDB" id="A0AA40ANU7"/>
<dbReference type="Proteomes" id="UP001172102">
    <property type="component" value="Unassembled WGS sequence"/>
</dbReference>
<accession>A0AA40ANU7</accession>
<organism evidence="1 2">
    <name type="scientific">Lasiosphaeris hirsuta</name>
    <dbReference type="NCBI Taxonomy" id="260670"/>
    <lineage>
        <taxon>Eukaryota</taxon>
        <taxon>Fungi</taxon>
        <taxon>Dikarya</taxon>
        <taxon>Ascomycota</taxon>
        <taxon>Pezizomycotina</taxon>
        <taxon>Sordariomycetes</taxon>
        <taxon>Sordariomycetidae</taxon>
        <taxon>Sordariales</taxon>
        <taxon>Lasiosphaeriaceae</taxon>
        <taxon>Lasiosphaeris</taxon>
    </lineage>
</organism>
<protein>
    <submittedName>
        <fullName evidence="1">Uncharacterized protein</fullName>
    </submittedName>
</protein>
<keyword evidence="2" id="KW-1185">Reference proteome</keyword>
<dbReference type="EMBL" id="JAUKUA010000003">
    <property type="protein sequence ID" value="KAK0719278.1"/>
    <property type="molecule type" value="Genomic_DNA"/>
</dbReference>
<name>A0AA40ANU7_9PEZI</name>
<gene>
    <name evidence="1" type="ORF">B0H67DRAFT_551671</name>
</gene>
<proteinExistence type="predicted"/>
<comment type="caution">
    <text evidence="1">The sequence shown here is derived from an EMBL/GenBank/DDBJ whole genome shotgun (WGS) entry which is preliminary data.</text>
</comment>
<reference evidence="1" key="1">
    <citation type="submission" date="2023-06" db="EMBL/GenBank/DDBJ databases">
        <title>Genome-scale phylogeny and comparative genomics of the fungal order Sordariales.</title>
        <authorList>
            <consortium name="Lawrence Berkeley National Laboratory"/>
            <person name="Hensen N."/>
            <person name="Bonometti L."/>
            <person name="Westerberg I."/>
            <person name="Brannstrom I.O."/>
            <person name="Guillou S."/>
            <person name="Cros-Aarteil S."/>
            <person name="Calhoun S."/>
            <person name="Haridas S."/>
            <person name="Kuo A."/>
            <person name="Mondo S."/>
            <person name="Pangilinan J."/>
            <person name="Riley R."/>
            <person name="Labutti K."/>
            <person name="Andreopoulos B."/>
            <person name="Lipzen A."/>
            <person name="Chen C."/>
            <person name="Yanf M."/>
            <person name="Daum C."/>
            <person name="Ng V."/>
            <person name="Clum A."/>
            <person name="Steindorff A."/>
            <person name="Ohm R."/>
            <person name="Martin F."/>
            <person name="Silar P."/>
            <person name="Natvig D."/>
            <person name="Lalanne C."/>
            <person name="Gautier V."/>
            <person name="Ament-Velasquez S.L."/>
            <person name="Kruys A."/>
            <person name="Hutchinson M.I."/>
            <person name="Powell A.J."/>
            <person name="Barry K."/>
            <person name="Miller A.N."/>
            <person name="Grigoriev I.V."/>
            <person name="Debuchy R."/>
            <person name="Gladieux P."/>
            <person name="Thoren M.H."/>
            <person name="Johannesson H."/>
        </authorList>
    </citation>
    <scope>NUCLEOTIDE SEQUENCE</scope>
    <source>
        <strain evidence="1">SMH4607-1</strain>
    </source>
</reference>